<reference evidence="1" key="1">
    <citation type="submission" date="2021-11" db="EMBL/GenBank/DDBJ databases">
        <authorList>
            <consortium name="Genoscope - CEA"/>
            <person name="William W."/>
        </authorList>
    </citation>
    <scope>NUCLEOTIDE SEQUENCE</scope>
</reference>
<proteinExistence type="predicted"/>
<organism evidence="1 2">
    <name type="scientific">Pelagomonas calceolata</name>
    <dbReference type="NCBI Taxonomy" id="35677"/>
    <lineage>
        <taxon>Eukaryota</taxon>
        <taxon>Sar</taxon>
        <taxon>Stramenopiles</taxon>
        <taxon>Ochrophyta</taxon>
        <taxon>Pelagophyceae</taxon>
        <taxon>Pelagomonadales</taxon>
        <taxon>Pelagomonadaceae</taxon>
        <taxon>Pelagomonas</taxon>
    </lineage>
</organism>
<evidence type="ECO:0000313" key="1">
    <source>
        <dbReference type="EMBL" id="CAH0364245.1"/>
    </source>
</evidence>
<evidence type="ECO:0000313" key="2">
    <source>
        <dbReference type="Proteomes" id="UP000789595"/>
    </source>
</evidence>
<gene>
    <name evidence="1" type="ORF">PECAL_1P06000</name>
</gene>
<dbReference type="Proteomes" id="UP000789595">
    <property type="component" value="Unassembled WGS sequence"/>
</dbReference>
<name>A0A8J2WDS9_9STRA</name>
<dbReference type="AlphaFoldDB" id="A0A8J2WDS9"/>
<dbReference type="EMBL" id="CAKKNE010000001">
    <property type="protein sequence ID" value="CAH0364245.1"/>
    <property type="molecule type" value="Genomic_DNA"/>
</dbReference>
<keyword evidence="2" id="KW-1185">Reference proteome</keyword>
<comment type="caution">
    <text evidence="1">The sequence shown here is derived from an EMBL/GenBank/DDBJ whole genome shotgun (WGS) entry which is preliminary data.</text>
</comment>
<accession>A0A8J2WDS9</accession>
<sequence length="524" mass="59062">MRTKATPSESSTTPWERPKHWDLRIIRHLGPAERENVMDYCALRSPRPSVFEPCGSVLAAERSVQRLPESKKESASGDSWKISSVVGGTRKHEWVEGDKVRIAIGGGAHTTGVVTLPANHPDHGWWRVRCDGESKTRNVRRGDLFPLPRPLRHLWDAAVTYNDRWFESRAELYALLMGRQRRLGKGSVIKWIAGNHIVLRRIAAYALAPVSYLDLQDFYFCIDFWNEAPVRLRPDARRGVVALAYVDRTPPEKDEGGYALTRTYVAGVSAVGVSRLRVLRIEWQGDNGEKSPLYSKAVVLELLGLVSEHCRDLRALRVDGSSIGDGSAEEREPFARVLERCAELRIFWAFGCADFMPMPTPGRTYALTHIHTGLIFDSDCTAATFSAWIDAAPNLRHYSCTHTTPQAEEGICHLEAAAAATHLETLELTEWGDQADEPTETWDLKRIMSALPRNLRIAPYGTYPENALYAHAIGDDLRECARLAGREDLEVLKHNYNSRANDEGLMERPMLWDWHEAIKPLCYA</sequence>
<protein>
    <submittedName>
        <fullName evidence="1">Uncharacterized protein</fullName>
    </submittedName>
</protein>